<sequence>MEGSNPLLPQPPQSSPTTFGGTANALARLGRPIPGPFAHFASPIAPYTMPSFAAGLQQSTANSSPSSLFNDQSSLHSTLASMAAYSFDSFLSANFSNFANLLMMSPNQQNSSLNVGIPSPLLGTAFGSISNNGTTNHPSLTSHLHHQTQISPTQPSSSTANLSLHNHSPSPNSVSSNSSSNYYQRRDSLISSNTNSSGSIKESKQQQQKQHDDDNNSLSVMNSNHQKKVNHNDSISNHNHLHNDLIMSKTSKQENINNRKGNTNNQIKENNCETFQNINNTINTTTNDINNGNNYNGKNLNSRSNKTKQYHLHQVNDSVVNNENCNQTETNNGSNNNSNHNNNNDHSKSSFDEDNDADVDEDDDDDDDIVDVDEDRWSLSTLDRENQNDSTKPQLQHQNRSRFDSNQMELLGTKLNSSMNRNDQIHQLSSKLFDSIPKSLSNSVNDHQSLLNSLMSKYQHNSLPTSNENHHHHHHHPHNDPEQSNERILRNNFDDDDDDDEDEINSVGGGDNHGDNSDFYTNEMKDGDHPRYNHYNQKHQQQEQSKSNRNYLDGRASSSLSHRSSSVDSDCSEESSSRDSKRRRTRTNFNGWQLEELEKAFEASHYPDVFMREALAMRLDLVESRVQISVLDGMNEDGYCYV</sequence>
<evidence type="ECO:0000256" key="2">
    <source>
        <dbReference type="ARBA" id="ARBA00022473"/>
    </source>
</evidence>
<protein>
    <submittedName>
        <fullName evidence="12">Homeobox protein unc-4</fullName>
    </submittedName>
</protein>
<feature type="compositionally biased region" description="Basic and acidic residues" evidence="10">
    <location>
        <begin position="201"/>
        <end position="214"/>
    </location>
</feature>
<feature type="compositionally biased region" description="Acidic residues" evidence="10">
    <location>
        <begin position="494"/>
        <end position="504"/>
    </location>
</feature>
<comment type="subcellular location">
    <subcellularLocation>
        <location evidence="1 8 9">Nucleus</location>
    </subcellularLocation>
</comment>
<feature type="compositionally biased region" description="Low complexity" evidence="10">
    <location>
        <begin position="553"/>
        <end position="569"/>
    </location>
</feature>
<reference evidence="14" key="1">
    <citation type="journal article" date="2020" name="PLoS Negl. Trop. Dis.">
        <title>High-quality nuclear genome for Sarcoptes scabiei-A critical resource for a neglected parasite.</title>
        <authorList>
            <person name="Korhonen P.K."/>
            <person name="Gasser R.B."/>
            <person name="Ma G."/>
            <person name="Wang T."/>
            <person name="Stroehlein A.J."/>
            <person name="Young N.D."/>
            <person name="Ang C.S."/>
            <person name="Fernando D.D."/>
            <person name="Lu H.C."/>
            <person name="Taylor S."/>
            <person name="Reynolds S.L."/>
            <person name="Mofiz E."/>
            <person name="Najaraj S.H."/>
            <person name="Gowda H."/>
            <person name="Madugundu A."/>
            <person name="Renuse S."/>
            <person name="Holt D."/>
            <person name="Pandey A."/>
            <person name="Papenfuss A.T."/>
            <person name="Fischer K."/>
        </authorList>
    </citation>
    <scope>NUCLEOTIDE SEQUENCE [LARGE SCALE GENOMIC DNA]</scope>
</reference>
<dbReference type="PANTHER" id="PTHR46799">
    <property type="entry name" value="HOMEOBOX PROTEIN UNC-4 HOMOLOG"/>
    <property type="match status" value="1"/>
</dbReference>
<feature type="DNA-binding region" description="Homeobox" evidence="8">
    <location>
        <begin position="582"/>
        <end position="629"/>
    </location>
</feature>
<keyword evidence="2" id="KW-0217">Developmental protein</keyword>
<evidence type="ECO:0000256" key="7">
    <source>
        <dbReference type="ARBA" id="ARBA00038351"/>
    </source>
</evidence>
<comment type="similarity">
    <text evidence="7">Belongs to the paired homeobox family. Unc-4 subfamily.</text>
</comment>
<dbReference type="GO" id="GO:0030154">
    <property type="term" value="P:cell differentiation"/>
    <property type="evidence" value="ECO:0007669"/>
    <property type="project" value="UniProtKB-KW"/>
</dbReference>
<dbReference type="Proteomes" id="UP000070412">
    <property type="component" value="Unassembled WGS sequence"/>
</dbReference>
<proteinExistence type="inferred from homology"/>
<gene>
    <name evidence="12" type="ORF">SSS_9068</name>
</gene>
<evidence type="ECO:0000256" key="6">
    <source>
        <dbReference type="ARBA" id="ARBA00023163"/>
    </source>
</evidence>
<feature type="region of interest" description="Disordered" evidence="10">
    <location>
        <begin position="250"/>
        <end position="270"/>
    </location>
</feature>
<evidence type="ECO:0000256" key="1">
    <source>
        <dbReference type="ARBA" id="ARBA00004123"/>
    </source>
</evidence>
<dbReference type="EMBL" id="WVUK01000065">
    <property type="protein sequence ID" value="KAF7489038.1"/>
    <property type="molecule type" value="Genomic_DNA"/>
</dbReference>
<feature type="region of interest" description="Disordered" evidence="10">
    <location>
        <begin position="460"/>
        <end position="585"/>
    </location>
</feature>
<dbReference type="GO" id="GO:0010468">
    <property type="term" value="P:regulation of gene expression"/>
    <property type="evidence" value="ECO:0007669"/>
    <property type="project" value="TreeGrafter"/>
</dbReference>
<dbReference type="AlphaFoldDB" id="A0A834R7Y3"/>
<feature type="region of interest" description="Disordered" evidence="10">
    <location>
        <begin position="323"/>
        <end position="406"/>
    </location>
</feature>
<dbReference type="PANTHER" id="PTHR46799:SF1">
    <property type="entry name" value="HOMEOBOX PROTEIN UNC-4 HOMOLOG"/>
    <property type="match status" value="1"/>
</dbReference>
<evidence type="ECO:0000256" key="9">
    <source>
        <dbReference type="RuleBase" id="RU000682"/>
    </source>
</evidence>
<dbReference type="CDD" id="cd00086">
    <property type="entry name" value="homeodomain"/>
    <property type="match status" value="1"/>
</dbReference>
<accession>A0A834R7Y3</accession>
<dbReference type="Gene3D" id="1.10.10.60">
    <property type="entry name" value="Homeodomain-like"/>
    <property type="match status" value="1"/>
</dbReference>
<reference evidence="12" key="2">
    <citation type="submission" date="2020-01" db="EMBL/GenBank/DDBJ databases">
        <authorList>
            <person name="Korhonen P.K.K."/>
            <person name="Guangxu M.G."/>
            <person name="Wang T.W."/>
            <person name="Stroehlein A.J.S."/>
            <person name="Young N.D."/>
            <person name="Ang C.-S.A."/>
            <person name="Fernando D.W.F."/>
            <person name="Lu H.L."/>
            <person name="Taylor S.T."/>
            <person name="Ehtesham M.E.M."/>
            <person name="Najaraj S.H.N."/>
            <person name="Harsha G.H.G."/>
            <person name="Madugundu A.M."/>
            <person name="Renuse S.R."/>
            <person name="Holt D.H."/>
            <person name="Pandey A.P."/>
            <person name="Papenfuss A.P."/>
            <person name="Gasser R.B.G."/>
            <person name="Fischer K.F."/>
        </authorList>
    </citation>
    <scope>NUCLEOTIDE SEQUENCE</scope>
    <source>
        <strain evidence="12">SSS_KF_BRIS2020</strain>
    </source>
</reference>
<feature type="region of interest" description="Disordered" evidence="10">
    <location>
        <begin position="128"/>
        <end position="221"/>
    </location>
</feature>
<keyword evidence="14" id="KW-1185">Reference proteome</keyword>
<feature type="compositionally biased region" description="Basic and acidic residues" evidence="10">
    <location>
        <begin position="478"/>
        <end position="493"/>
    </location>
</feature>
<keyword evidence="8 9" id="KW-0539">Nucleus</keyword>
<organism evidence="12">
    <name type="scientific">Sarcoptes scabiei</name>
    <name type="common">Itch mite</name>
    <name type="synonym">Acarus scabiei</name>
    <dbReference type="NCBI Taxonomy" id="52283"/>
    <lineage>
        <taxon>Eukaryota</taxon>
        <taxon>Metazoa</taxon>
        <taxon>Ecdysozoa</taxon>
        <taxon>Arthropoda</taxon>
        <taxon>Chelicerata</taxon>
        <taxon>Arachnida</taxon>
        <taxon>Acari</taxon>
        <taxon>Acariformes</taxon>
        <taxon>Sarcoptiformes</taxon>
        <taxon>Astigmata</taxon>
        <taxon>Psoroptidia</taxon>
        <taxon>Sarcoptoidea</taxon>
        <taxon>Sarcoptidae</taxon>
        <taxon>Sarcoptinae</taxon>
        <taxon>Sarcoptes</taxon>
    </lineage>
</organism>
<keyword evidence="6" id="KW-0804">Transcription</keyword>
<dbReference type="SUPFAM" id="SSF46689">
    <property type="entry name" value="Homeodomain-like"/>
    <property type="match status" value="1"/>
</dbReference>
<evidence type="ECO:0000256" key="5">
    <source>
        <dbReference type="ARBA" id="ARBA00023015"/>
    </source>
</evidence>
<dbReference type="PROSITE" id="PS50071">
    <property type="entry name" value="HOMEOBOX_2"/>
    <property type="match status" value="1"/>
</dbReference>
<evidence type="ECO:0000256" key="10">
    <source>
        <dbReference type="SAM" id="MobiDB-lite"/>
    </source>
</evidence>
<feature type="region of interest" description="Disordered" evidence="10">
    <location>
        <begin position="1"/>
        <end position="22"/>
    </location>
</feature>
<evidence type="ECO:0000256" key="8">
    <source>
        <dbReference type="PROSITE-ProRule" id="PRU00108"/>
    </source>
</evidence>
<dbReference type="GO" id="GO:1990837">
    <property type="term" value="F:sequence-specific double-stranded DNA binding"/>
    <property type="evidence" value="ECO:0007669"/>
    <property type="project" value="TreeGrafter"/>
</dbReference>
<feature type="compositionally biased region" description="Polar residues" evidence="10">
    <location>
        <begin position="534"/>
        <end position="550"/>
    </location>
</feature>
<dbReference type="GO" id="GO:0005634">
    <property type="term" value="C:nucleus"/>
    <property type="evidence" value="ECO:0007669"/>
    <property type="project" value="UniProtKB-SubCell"/>
</dbReference>
<dbReference type="SMART" id="SM00389">
    <property type="entry name" value="HOX"/>
    <property type="match status" value="1"/>
</dbReference>
<dbReference type="InterPro" id="IPR001356">
    <property type="entry name" value="HD"/>
</dbReference>
<feature type="domain" description="Homeobox" evidence="11">
    <location>
        <begin position="580"/>
        <end position="628"/>
    </location>
</feature>
<keyword evidence="8 9" id="KW-0238">DNA-binding</keyword>
<evidence type="ECO:0000256" key="3">
    <source>
        <dbReference type="ARBA" id="ARBA00022782"/>
    </source>
</evidence>
<feature type="compositionally biased region" description="Acidic residues" evidence="10">
    <location>
        <begin position="352"/>
        <end position="374"/>
    </location>
</feature>
<feature type="compositionally biased region" description="Low complexity" evidence="10">
    <location>
        <begin position="189"/>
        <end position="200"/>
    </location>
</feature>
<feature type="compositionally biased region" description="Low complexity" evidence="10">
    <location>
        <begin position="147"/>
        <end position="181"/>
    </location>
</feature>
<reference evidence="13" key="3">
    <citation type="submission" date="2022-06" db="UniProtKB">
        <authorList>
            <consortium name="EnsemblMetazoa"/>
        </authorList>
    </citation>
    <scope>IDENTIFICATION</scope>
</reference>
<name>A0A834R7Y3_SARSC</name>
<keyword evidence="5" id="KW-0805">Transcription regulation</keyword>
<keyword evidence="4" id="KW-0524">Neurogenesis</keyword>
<evidence type="ECO:0000313" key="14">
    <source>
        <dbReference type="Proteomes" id="UP000070412"/>
    </source>
</evidence>
<feature type="compositionally biased region" description="Polar residues" evidence="10">
    <location>
        <begin position="128"/>
        <end position="142"/>
    </location>
</feature>
<dbReference type="GO" id="GO:0007399">
    <property type="term" value="P:nervous system development"/>
    <property type="evidence" value="ECO:0007669"/>
    <property type="project" value="UniProtKB-KW"/>
</dbReference>
<evidence type="ECO:0000313" key="13">
    <source>
        <dbReference type="EnsemblMetazoa" id="KAF7489038.1"/>
    </source>
</evidence>
<evidence type="ECO:0000313" key="12">
    <source>
        <dbReference type="EMBL" id="KAF7489038.1"/>
    </source>
</evidence>
<evidence type="ECO:0000259" key="11">
    <source>
        <dbReference type="PROSITE" id="PS50071"/>
    </source>
</evidence>
<keyword evidence="8 9" id="KW-0371">Homeobox</keyword>
<feature type="compositionally biased region" description="Polar residues" evidence="10">
    <location>
        <begin position="388"/>
        <end position="406"/>
    </location>
</feature>
<keyword evidence="3" id="KW-0221">Differentiation</keyword>
<dbReference type="Pfam" id="PF00046">
    <property type="entry name" value="Homeodomain"/>
    <property type="match status" value="1"/>
</dbReference>
<feature type="compositionally biased region" description="Low complexity" evidence="10">
    <location>
        <begin position="323"/>
        <end position="342"/>
    </location>
</feature>
<dbReference type="OrthoDB" id="6159439at2759"/>
<evidence type="ECO:0000256" key="4">
    <source>
        <dbReference type="ARBA" id="ARBA00022902"/>
    </source>
</evidence>
<dbReference type="InterPro" id="IPR009057">
    <property type="entry name" value="Homeodomain-like_sf"/>
</dbReference>
<dbReference type="EnsemblMetazoa" id="SSS_9068s_mrna">
    <property type="protein sequence ID" value="KAF7489038.1"/>
    <property type="gene ID" value="SSS_9068"/>
</dbReference>